<protein>
    <recommendedName>
        <fullName evidence="1">Integrase catalytic domain-containing protein</fullName>
    </recommendedName>
</protein>
<name>A0AAF0U1A1_SOLVR</name>
<dbReference type="InterPro" id="IPR012337">
    <property type="entry name" value="RNaseH-like_sf"/>
</dbReference>
<organism evidence="2 3">
    <name type="scientific">Solanum verrucosum</name>
    <dbReference type="NCBI Taxonomy" id="315347"/>
    <lineage>
        <taxon>Eukaryota</taxon>
        <taxon>Viridiplantae</taxon>
        <taxon>Streptophyta</taxon>
        <taxon>Embryophyta</taxon>
        <taxon>Tracheophyta</taxon>
        <taxon>Spermatophyta</taxon>
        <taxon>Magnoliopsida</taxon>
        <taxon>eudicotyledons</taxon>
        <taxon>Gunneridae</taxon>
        <taxon>Pentapetalae</taxon>
        <taxon>asterids</taxon>
        <taxon>lamiids</taxon>
        <taxon>Solanales</taxon>
        <taxon>Solanaceae</taxon>
        <taxon>Solanoideae</taxon>
        <taxon>Solaneae</taxon>
        <taxon>Solanum</taxon>
    </lineage>
</organism>
<dbReference type="EMBL" id="CP133618">
    <property type="protein sequence ID" value="WMV37420.1"/>
    <property type="molecule type" value="Genomic_DNA"/>
</dbReference>
<evidence type="ECO:0000313" key="3">
    <source>
        <dbReference type="Proteomes" id="UP001234989"/>
    </source>
</evidence>
<keyword evidence="3" id="KW-1185">Reference proteome</keyword>
<dbReference type="InterPro" id="IPR043502">
    <property type="entry name" value="DNA/RNA_pol_sf"/>
</dbReference>
<reference evidence="2" key="1">
    <citation type="submission" date="2023-08" db="EMBL/GenBank/DDBJ databases">
        <title>A de novo genome assembly of Solanum verrucosum Schlechtendal, a Mexican diploid species geographically isolated from the other diploid A-genome species in potato relatives.</title>
        <authorList>
            <person name="Hosaka K."/>
        </authorList>
    </citation>
    <scope>NUCLEOTIDE SEQUENCE</scope>
    <source>
        <tissue evidence="2">Young leaves</tissue>
    </source>
</reference>
<dbReference type="SUPFAM" id="SSF53098">
    <property type="entry name" value="Ribonuclease H-like"/>
    <property type="match status" value="1"/>
</dbReference>
<dbReference type="InterPro" id="IPR001584">
    <property type="entry name" value="Integrase_cat-core"/>
</dbReference>
<dbReference type="SUPFAM" id="SSF56672">
    <property type="entry name" value="DNA/RNA polymerases"/>
    <property type="match status" value="1"/>
</dbReference>
<proteinExistence type="predicted"/>
<dbReference type="PROSITE" id="PS50994">
    <property type="entry name" value="INTEGRASE"/>
    <property type="match status" value="1"/>
</dbReference>
<dbReference type="PANTHER" id="PTHR34072">
    <property type="entry name" value="ENZYMATIC POLYPROTEIN-RELATED"/>
    <property type="match status" value="1"/>
</dbReference>
<dbReference type="InterPro" id="IPR036397">
    <property type="entry name" value="RNaseH_sf"/>
</dbReference>
<gene>
    <name evidence="2" type="ORF">MTR67_030805</name>
</gene>
<sequence>GIEVDPKKTHAVKSLPRPLSPSNIRSFLSEAYDKSFEKLKHRLIAALILTLPKRSDGFGVYCYASRIGIGCVLTQNGKVIAYTFRQLKFWKSFQKGLRTRVKLSTTFHPQTNGKVERTIQTLEDMLRAFVIDFKGNCDDHLPLIEFAYNNRYHLSICMAPFEAFYGRRCRSLISLFEVGEVSLIGPELIHETMEKVQLITERMKTSQS</sequence>
<dbReference type="PANTHER" id="PTHR34072:SF59">
    <property type="entry name" value="CCHC-TYPE INTEGRASE"/>
    <property type="match status" value="1"/>
</dbReference>
<dbReference type="Proteomes" id="UP001234989">
    <property type="component" value="Chromosome 7"/>
</dbReference>
<feature type="non-terminal residue" evidence="2">
    <location>
        <position position="1"/>
    </location>
</feature>
<dbReference type="GO" id="GO:0015074">
    <property type="term" value="P:DNA integration"/>
    <property type="evidence" value="ECO:0007669"/>
    <property type="project" value="InterPro"/>
</dbReference>
<feature type="domain" description="Integrase catalytic" evidence="1">
    <location>
        <begin position="72"/>
        <end position="168"/>
    </location>
</feature>
<dbReference type="GO" id="GO:0003676">
    <property type="term" value="F:nucleic acid binding"/>
    <property type="evidence" value="ECO:0007669"/>
    <property type="project" value="InterPro"/>
</dbReference>
<dbReference type="InterPro" id="IPR041577">
    <property type="entry name" value="RT_RNaseH_2"/>
</dbReference>
<evidence type="ECO:0000259" key="1">
    <source>
        <dbReference type="PROSITE" id="PS50994"/>
    </source>
</evidence>
<dbReference type="Pfam" id="PF17919">
    <property type="entry name" value="RT_RNaseH_2"/>
    <property type="match status" value="1"/>
</dbReference>
<dbReference type="Gene3D" id="3.30.420.10">
    <property type="entry name" value="Ribonuclease H-like superfamily/Ribonuclease H"/>
    <property type="match status" value="1"/>
</dbReference>
<accession>A0AAF0U1A1</accession>
<evidence type="ECO:0000313" key="2">
    <source>
        <dbReference type="EMBL" id="WMV37420.1"/>
    </source>
</evidence>
<dbReference type="AlphaFoldDB" id="A0AAF0U1A1"/>